<keyword evidence="9 13" id="KW-0456">Lyase</keyword>
<evidence type="ECO:0000256" key="7">
    <source>
        <dbReference type="ARBA" id="ARBA00022915"/>
    </source>
</evidence>
<feature type="active site" description="Proton donor/acceptor" evidence="13 15">
    <location>
        <position position="181"/>
    </location>
</feature>
<keyword evidence="6 13" id="KW-0028">Amino-acid biosynthesis</keyword>
<evidence type="ECO:0000256" key="11">
    <source>
        <dbReference type="ARBA" id="ARBA00044762"/>
    </source>
</evidence>
<feature type="site" description="Part of a proton relay during catalysis" evidence="13">
    <location>
        <position position="92"/>
    </location>
</feature>
<keyword evidence="5 13" id="KW-0963">Cytoplasm</keyword>
<reference evidence="17 18" key="1">
    <citation type="submission" date="2015-05" db="EMBL/GenBank/DDBJ databases">
        <authorList>
            <person name="Goodhead I."/>
        </authorList>
    </citation>
    <scope>NUCLEOTIDE SEQUENCE [LARGE SCALE GENOMIC DNA]</scope>
    <source>
        <strain evidence="18">morsitans</strain>
    </source>
</reference>
<evidence type="ECO:0000256" key="4">
    <source>
        <dbReference type="ARBA" id="ARBA00012086"/>
    </source>
</evidence>
<evidence type="ECO:0000256" key="5">
    <source>
        <dbReference type="ARBA" id="ARBA00022490"/>
    </source>
</evidence>
<feature type="site" description="Part of a proton relay during catalysis" evidence="13">
    <location>
        <position position="155"/>
    </location>
</feature>
<keyword evidence="10 13" id="KW-0704">Schiff base</keyword>
<dbReference type="EC" id="4.3.3.7" evidence="4 13"/>
<evidence type="ECO:0000256" key="10">
    <source>
        <dbReference type="ARBA" id="ARBA00023270"/>
    </source>
</evidence>
<protein>
    <recommendedName>
        <fullName evidence="4 13">4-hydroxy-tetrahydrodipicolinate synthase</fullName>
        <shortName evidence="13">HTPA synthase</shortName>
        <ecNumber evidence="4 13">4.3.3.7</ecNumber>
    </recommendedName>
</protein>
<feature type="binding site" evidence="13 16">
    <location>
        <position position="93"/>
    </location>
    <ligand>
        <name>pyruvate</name>
        <dbReference type="ChEBI" id="CHEBI:15361"/>
    </ligand>
</feature>
<dbReference type="UniPathway" id="UPA00034">
    <property type="reaction ID" value="UER00017"/>
</dbReference>
<sequence>MVLPVRRVVIYMVTLKKTCCQGLTGPMFACFWIGDKSTMNNLFVERWSMFTGSIVALVTPMDEKGAIDRVSLKKLIDYHVASGTAAIVAVGTTGETSTLSHEEHGDVVMWTLELSDGRVPVIAGTGANSTSEAVSLTRRFNDSGVVGCLSVTPYYNRPSQEGLFQHFRAIAERSDLPQILYNVPARTGCDMLPPTVARLAEIKNIIGIKEATGNLSRVSQIQELVNDDFLLLSGDDASALDFIQLGGKGVISVTANVAAKEMAQLCALAADGNYADARRLNQRLMPLHQKLFFEPSPIPVKWACKALGLMATDTLRLPMTPLTRAGSRVVRQALTDAGLL</sequence>
<dbReference type="GO" id="GO:0005829">
    <property type="term" value="C:cytosol"/>
    <property type="evidence" value="ECO:0007669"/>
    <property type="project" value="TreeGrafter"/>
</dbReference>
<dbReference type="InterPro" id="IPR020625">
    <property type="entry name" value="Schiff_base-form_aldolases_AS"/>
</dbReference>
<comment type="function">
    <text evidence="1 13">Catalyzes the condensation of (S)-aspartate-beta-semialdehyde [(S)-ASA] and pyruvate to 4-hydroxy-tetrahydrodipicolinate (HTPA).</text>
</comment>
<dbReference type="InterPro" id="IPR005263">
    <property type="entry name" value="DapA"/>
</dbReference>
<dbReference type="Gene3D" id="3.20.20.70">
    <property type="entry name" value="Aldolase class I"/>
    <property type="match status" value="1"/>
</dbReference>
<dbReference type="PROSITE" id="PS00666">
    <property type="entry name" value="DHDPS_2"/>
    <property type="match status" value="1"/>
</dbReference>
<dbReference type="PANTHER" id="PTHR12128:SF66">
    <property type="entry name" value="4-HYDROXY-2-OXOGLUTARATE ALDOLASE, MITOCHONDRIAL"/>
    <property type="match status" value="1"/>
</dbReference>
<evidence type="ECO:0000256" key="16">
    <source>
        <dbReference type="PIRSR" id="PIRSR001365-2"/>
    </source>
</evidence>
<dbReference type="GO" id="GO:0009089">
    <property type="term" value="P:lysine biosynthetic process via diaminopimelate"/>
    <property type="evidence" value="ECO:0007669"/>
    <property type="project" value="UniProtKB-UniRule"/>
</dbReference>
<comment type="catalytic activity">
    <reaction evidence="12 13">
        <text>L-aspartate 4-semialdehyde + pyruvate = (2S,4S)-4-hydroxy-2,3,4,5-tetrahydrodipicolinate + H2O + H(+)</text>
        <dbReference type="Rhea" id="RHEA:34171"/>
        <dbReference type="ChEBI" id="CHEBI:15361"/>
        <dbReference type="ChEBI" id="CHEBI:15377"/>
        <dbReference type="ChEBI" id="CHEBI:15378"/>
        <dbReference type="ChEBI" id="CHEBI:67139"/>
        <dbReference type="ChEBI" id="CHEBI:537519"/>
        <dbReference type="EC" id="4.3.3.7"/>
    </reaction>
</comment>
<comment type="pathway">
    <text evidence="2 13">Amino-acid biosynthesis; L-lysine biosynthesis via DAP pathway; (S)-tetrahydrodipicolinate from L-aspartate: step 3/4.</text>
</comment>
<evidence type="ECO:0000256" key="9">
    <source>
        <dbReference type="ARBA" id="ARBA00023239"/>
    </source>
</evidence>
<gene>
    <name evidence="17" type="primary">dapA_3</name>
    <name evidence="13" type="synonym">dapA</name>
    <name evidence="17" type="ORF">SGGMMB4_04012</name>
</gene>
<dbReference type="FunFam" id="3.20.20.70:FF:000046">
    <property type="entry name" value="4-hydroxy-tetrahydrodipicolinate synthase"/>
    <property type="match status" value="1"/>
</dbReference>
<keyword evidence="7 13" id="KW-0220">Diaminopimelate biosynthesis</keyword>
<name>A0A193QLU8_SODGM</name>
<comment type="subcellular location">
    <subcellularLocation>
        <location evidence="13">Cytoplasm</location>
    </subcellularLocation>
</comment>
<evidence type="ECO:0000256" key="14">
    <source>
        <dbReference type="PIRNR" id="PIRNR001365"/>
    </source>
</evidence>
<evidence type="ECO:0000256" key="3">
    <source>
        <dbReference type="ARBA" id="ARBA00007592"/>
    </source>
</evidence>
<feature type="active site" description="Schiff-base intermediate with substrate" evidence="13 15">
    <location>
        <position position="209"/>
    </location>
</feature>
<evidence type="ECO:0000256" key="15">
    <source>
        <dbReference type="PIRSR" id="PIRSR001365-1"/>
    </source>
</evidence>
<dbReference type="NCBIfam" id="TIGR00674">
    <property type="entry name" value="dapA"/>
    <property type="match status" value="1"/>
</dbReference>
<dbReference type="PRINTS" id="PR00146">
    <property type="entry name" value="DHPICSNTHASE"/>
</dbReference>
<feature type="binding site" evidence="13 16">
    <location>
        <position position="251"/>
    </location>
    <ligand>
        <name>pyruvate</name>
        <dbReference type="ChEBI" id="CHEBI:15361"/>
    </ligand>
</feature>
<evidence type="ECO:0000256" key="12">
    <source>
        <dbReference type="ARBA" id="ARBA00047836"/>
    </source>
</evidence>
<evidence type="ECO:0000256" key="1">
    <source>
        <dbReference type="ARBA" id="ARBA00003294"/>
    </source>
</evidence>
<evidence type="ECO:0000313" key="17">
    <source>
        <dbReference type="EMBL" id="CRL45890.1"/>
    </source>
</evidence>
<dbReference type="AlphaFoldDB" id="A0A193QLU8"/>
<evidence type="ECO:0000256" key="13">
    <source>
        <dbReference type="HAMAP-Rule" id="MF_00418"/>
    </source>
</evidence>
<evidence type="ECO:0000256" key="2">
    <source>
        <dbReference type="ARBA" id="ARBA00005120"/>
    </source>
</evidence>
<keyword evidence="8 13" id="KW-0457">Lysine biosynthesis</keyword>
<organism evidence="17 18">
    <name type="scientific">Sodalis glossinidius (strain morsitans)</name>
    <dbReference type="NCBI Taxonomy" id="343509"/>
    <lineage>
        <taxon>Bacteria</taxon>
        <taxon>Pseudomonadati</taxon>
        <taxon>Pseudomonadota</taxon>
        <taxon>Gammaproteobacteria</taxon>
        <taxon>Enterobacterales</taxon>
        <taxon>Bruguierivoracaceae</taxon>
        <taxon>Sodalis</taxon>
    </lineage>
</organism>
<evidence type="ECO:0000256" key="6">
    <source>
        <dbReference type="ARBA" id="ARBA00022605"/>
    </source>
</evidence>
<dbReference type="InterPro" id="IPR002220">
    <property type="entry name" value="DapA-like"/>
</dbReference>
<dbReference type="SMART" id="SM01130">
    <property type="entry name" value="DHDPS"/>
    <property type="match status" value="1"/>
</dbReference>
<comment type="similarity">
    <text evidence="3 13 14">Belongs to the DapA family.</text>
</comment>
<dbReference type="Pfam" id="PF00701">
    <property type="entry name" value="DHDPS"/>
    <property type="match status" value="1"/>
</dbReference>
<dbReference type="SUPFAM" id="SSF51569">
    <property type="entry name" value="Aldolase"/>
    <property type="match status" value="1"/>
</dbReference>
<dbReference type="Proteomes" id="UP000245838">
    <property type="component" value="Chromosome sggmmb4_Chromosome"/>
</dbReference>
<dbReference type="HAMAP" id="MF_00418">
    <property type="entry name" value="DapA"/>
    <property type="match status" value="1"/>
</dbReference>
<dbReference type="EMBL" id="LN854557">
    <property type="protein sequence ID" value="CRL45890.1"/>
    <property type="molecule type" value="Genomic_DNA"/>
</dbReference>
<dbReference type="GO" id="GO:0008840">
    <property type="term" value="F:4-hydroxy-tetrahydrodipicolinate synthase activity"/>
    <property type="evidence" value="ECO:0007669"/>
    <property type="project" value="UniProtKB-UniRule"/>
</dbReference>
<comment type="caution">
    <text evidence="13">Was originally thought to be a dihydrodipicolinate synthase (DHDPS), catalyzing the condensation of (S)-aspartate-beta-semialdehyde [(S)-ASA] and pyruvate to dihydrodipicolinate (DHDP). However, it was shown in E.coli that the product of the enzymatic reaction is not dihydrodipicolinate but in fact (4S)-4-hydroxy-2,3,4,5-tetrahydro-(2S)-dipicolinic acid (HTPA), and that the consecutive dehydration reaction leading to DHDP is not spontaneous but catalyzed by DapB.</text>
</comment>
<dbReference type="CDD" id="cd00950">
    <property type="entry name" value="DHDPS"/>
    <property type="match status" value="1"/>
</dbReference>
<comment type="subunit">
    <text evidence="11 13">Homotetramer; dimer of dimers.</text>
</comment>
<evidence type="ECO:0000313" key="18">
    <source>
        <dbReference type="Proteomes" id="UP000245838"/>
    </source>
</evidence>
<proteinExistence type="inferred from homology"/>
<accession>A0A193QLU8</accession>
<dbReference type="PIRSF" id="PIRSF001365">
    <property type="entry name" value="DHDPS"/>
    <property type="match status" value="1"/>
</dbReference>
<dbReference type="InterPro" id="IPR013785">
    <property type="entry name" value="Aldolase_TIM"/>
</dbReference>
<dbReference type="PANTHER" id="PTHR12128">
    <property type="entry name" value="DIHYDRODIPICOLINATE SYNTHASE"/>
    <property type="match status" value="1"/>
</dbReference>
<evidence type="ECO:0000256" key="8">
    <source>
        <dbReference type="ARBA" id="ARBA00023154"/>
    </source>
</evidence>
<dbReference type="GO" id="GO:0019877">
    <property type="term" value="P:diaminopimelate biosynthetic process"/>
    <property type="evidence" value="ECO:0007669"/>
    <property type="project" value="UniProtKB-UniRule"/>
</dbReference>